<evidence type="ECO:0000313" key="3">
    <source>
        <dbReference type="EMBL" id="RDE24194.1"/>
    </source>
</evidence>
<organism evidence="3 4">
    <name type="scientific">Motiliproteus coralliicola</name>
    <dbReference type="NCBI Taxonomy" id="2283196"/>
    <lineage>
        <taxon>Bacteria</taxon>
        <taxon>Pseudomonadati</taxon>
        <taxon>Pseudomonadota</taxon>
        <taxon>Gammaproteobacteria</taxon>
        <taxon>Oceanospirillales</taxon>
        <taxon>Oceanospirillaceae</taxon>
        <taxon>Motiliproteus</taxon>
    </lineage>
</organism>
<feature type="region of interest" description="Disordered" evidence="1">
    <location>
        <begin position="257"/>
        <end position="299"/>
    </location>
</feature>
<dbReference type="InterPro" id="IPR040480">
    <property type="entry name" value="DnaT_DNA_bind"/>
</dbReference>
<dbReference type="Proteomes" id="UP000253769">
    <property type="component" value="Unassembled WGS sequence"/>
</dbReference>
<gene>
    <name evidence="3" type="ORF">DV711_00935</name>
</gene>
<reference evidence="3 4" key="1">
    <citation type="submission" date="2018-07" db="EMBL/GenBank/DDBJ databases">
        <title>Motiliproteus coralliicola sp. nov., a bacterium isolated from Coral.</title>
        <authorList>
            <person name="Wang G."/>
        </authorList>
    </citation>
    <scope>NUCLEOTIDE SEQUENCE [LARGE SCALE GENOMIC DNA]</scope>
    <source>
        <strain evidence="3 4">C34</strain>
    </source>
</reference>
<comment type="caution">
    <text evidence="3">The sequence shown here is derived from an EMBL/GenBank/DDBJ whole genome shotgun (WGS) entry which is preliminary data.</text>
</comment>
<proteinExistence type="predicted"/>
<keyword evidence="4" id="KW-1185">Reference proteome</keyword>
<feature type="domain" description="DnaT DNA-binding" evidence="2">
    <location>
        <begin position="193"/>
        <end position="258"/>
    </location>
</feature>
<name>A0A369WUF7_9GAMM</name>
<feature type="region of interest" description="Disordered" evidence="1">
    <location>
        <begin position="153"/>
        <end position="172"/>
    </location>
</feature>
<protein>
    <recommendedName>
        <fullName evidence="2">DnaT DNA-binding domain-containing protein</fullName>
    </recommendedName>
</protein>
<dbReference type="Gene3D" id="1.10.8.1180">
    <property type="match status" value="1"/>
</dbReference>
<dbReference type="OrthoDB" id="5718012at2"/>
<evidence type="ECO:0000313" key="4">
    <source>
        <dbReference type="Proteomes" id="UP000253769"/>
    </source>
</evidence>
<evidence type="ECO:0000256" key="1">
    <source>
        <dbReference type="SAM" id="MobiDB-lite"/>
    </source>
</evidence>
<dbReference type="Pfam" id="PF17948">
    <property type="entry name" value="DnaT"/>
    <property type="match status" value="1"/>
</dbReference>
<dbReference type="AlphaFoldDB" id="A0A369WUF7"/>
<dbReference type="EMBL" id="QQOH01000001">
    <property type="protein sequence ID" value="RDE24194.1"/>
    <property type="molecule type" value="Genomic_DNA"/>
</dbReference>
<accession>A0A369WUF7</accession>
<dbReference type="RefSeq" id="WP_114693778.1">
    <property type="nucleotide sequence ID" value="NZ_QQOH01000001.1"/>
</dbReference>
<feature type="compositionally biased region" description="Basic and acidic residues" evidence="1">
    <location>
        <begin position="262"/>
        <end position="288"/>
    </location>
</feature>
<evidence type="ECO:0000259" key="2">
    <source>
        <dbReference type="Pfam" id="PF17948"/>
    </source>
</evidence>
<sequence>MSSLFPESPILFYPSLGQRFGAEPALLLAIYHQYLQHHGAPDSEERLVVRLRRREWLQLAPFWDEDRLAQLTSELVGFDVLEAQFLANGAIQLMLPSTGDPQPECQSETGHEVDPVAYPAPVEESEVAIAPPSATSNPMPPVAVDPRPSTALESVVSRGPAPSFGGSTGWARPKDDLERLFEQQERQKQQLSEIAHDWQPGADTLRRLVKNNISEAFALACVDQFITYYLGQGKRKTSWEQPFMKWVSREWISAQQQQYRQQSRDKQQGASGERDQTRTRQDKRERITRAAMDIHNTDW</sequence>